<dbReference type="RefSeq" id="WP_219498897.1">
    <property type="nucleotide sequence ID" value="NZ_JAHXDN010000001.1"/>
</dbReference>
<evidence type="ECO:0000259" key="4">
    <source>
        <dbReference type="SMART" id="SM00839"/>
    </source>
</evidence>
<evidence type="ECO:0000256" key="3">
    <source>
        <dbReference type="PIRNR" id="PIRNR000185"/>
    </source>
</evidence>
<evidence type="ECO:0000313" key="6">
    <source>
        <dbReference type="Proteomes" id="UP001138661"/>
    </source>
</evidence>
<dbReference type="PANTHER" id="PTHR11606">
    <property type="entry name" value="GLUTAMATE DEHYDROGENASE"/>
    <property type="match status" value="1"/>
</dbReference>
<dbReference type="InterPro" id="IPR033524">
    <property type="entry name" value="Glu/Leu/Phe/Val_DH_AS"/>
</dbReference>
<dbReference type="GO" id="GO:0006538">
    <property type="term" value="P:L-glutamate catabolic process"/>
    <property type="evidence" value="ECO:0007669"/>
    <property type="project" value="TreeGrafter"/>
</dbReference>
<comment type="similarity">
    <text evidence="1 3">Belongs to the Glu/Leu/Phe/Val dehydrogenases family.</text>
</comment>
<dbReference type="Pfam" id="PF00208">
    <property type="entry name" value="ELFV_dehydrog"/>
    <property type="match status" value="1"/>
</dbReference>
<feature type="domain" description="Glutamate/phenylalanine/leucine/valine/L-tryptophan dehydrogenase C-terminal" evidence="4">
    <location>
        <begin position="140"/>
        <end position="366"/>
    </location>
</feature>
<evidence type="ECO:0000256" key="2">
    <source>
        <dbReference type="ARBA" id="ARBA00023002"/>
    </source>
</evidence>
<accession>A0A9X1FSJ4</accession>
<protein>
    <recommendedName>
        <fullName evidence="3">Glutamate dehydrogenase</fullName>
    </recommendedName>
</protein>
<dbReference type="PANTHER" id="PTHR11606:SF13">
    <property type="entry name" value="GLUTAMATE DEHYDROGENASE 1, MITOCHONDRIAL"/>
    <property type="match status" value="1"/>
</dbReference>
<sequence length="368" mass="38350">MRSIFELVDDIGPEKIIHVSNHGAGLKAIVVIDNIAMGPAVGGVRMAPDADLMECIRLARAMSLKNAAAGLPHGGGKSVIIADPSMPVRGKESLIRAFAQAIGEITDYIPGPDMGTDETCMAWLRDETGRAVGLPRAIGGIPLDEIGATGHGVAVAAKAAQAFGGVALEGARVAIQGYGAVGRHAAHFLAKEGAQIVAVADRHGAAFRAKGFDLARLDALKADGHAVTEYSGATGVERDAIITADCDILVPAARPDVINISNAAAIRAKLIVEGANIPATVEAERALHKHGVLVIPDVIANAGGVICAAVEYRGGTEQQAMTTITEKIRENTREVLHIVKERGVSPRDAAGKLAETRLNEAMAFRRMF</sequence>
<name>A0A9X1FSJ4_9RHOB</name>
<dbReference type="InterPro" id="IPR006097">
    <property type="entry name" value="Glu/Leu/Phe/Val/Trp_DH_dimer"/>
</dbReference>
<dbReference type="GO" id="GO:0004352">
    <property type="term" value="F:glutamate dehydrogenase (NAD+) activity"/>
    <property type="evidence" value="ECO:0007669"/>
    <property type="project" value="TreeGrafter"/>
</dbReference>
<dbReference type="Proteomes" id="UP001138661">
    <property type="component" value="Unassembled WGS sequence"/>
</dbReference>
<dbReference type="EMBL" id="JAHXDN010000001">
    <property type="protein sequence ID" value="MBW4706811.1"/>
    <property type="molecule type" value="Genomic_DNA"/>
</dbReference>
<dbReference type="Pfam" id="PF02812">
    <property type="entry name" value="ELFV_dehydrog_N"/>
    <property type="match status" value="1"/>
</dbReference>
<keyword evidence="6" id="KW-1185">Reference proteome</keyword>
<dbReference type="InterPro" id="IPR014362">
    <property type="entry name" value="Glu_DH"/>
</dbReference>
<proteinExistence type="inferred from homology"/>
<dbReference type="SMART" id="SM00839">
    <property type="entry name" value="ELFV_dehydrog"/>
    <property type="match status" value="1"/>
</dbReference>
<dbReference type="PROSITE" id="PS00074">
    <property type="entry name" value="GLFV_DEHYDROGENASE"/>
    <property type="match status" value="1"/>
</dbReference>
<comment type="caution">
    <text evidence="5">The sequence shown here is derived from an EMBL/GenBank/DDBJ whole genome shotgun (WGS) entry which is preliminary data.</text>
</comment>
<organism evidence="5 6">
    <name type="scientific">Roseobacter insulae</name>
    <dbReference type="NCBI Taxonomy" id="2859783"/>
    <lineage>
        <taxon>Bacteria</taxon>
        <taxon>Pseudomonadati</taxon>
        <taxon>Pseudomonadota</taxon>
        <taxon>Alphaproteobacteria</taxon>
        <taxon>Rhodobacterales</taxon>
        <taxon>Roseobacteraceae</taxon>
        <taxon>Roseobacter</taxon>
    </lineage>
</organism>
<gene>
    <name evidence="5" type="ORF">KX928_03320</name>
</gene>
<evidence type="ECO:0000256" key="1">
    <source>
        <dbReference type="ARBA" id="ARBA00006382"/>
    </source>
</evidence>
<dbReference type="AlphaFoldDB" id="A0A9X1FSJ4"/>
<evidence type="ECO:0000313" key="5">
    <source>
        <dbReference type="EMBL" id="MBW4706811.1"/>
    </source>
</evidence>
<keyword evidence="2 3" id="KW-0560">Oxidoreductase</keyword>
<reference evidence="5" key="1">
    <citation type="submission" date="2021-07" db="EMBL/GenBank/DDBJ databases">
        <title>Roseobacter insulae sp. nov., isolated from a tidal flat.</title>
        <authorList>
            <person name="Park S."/>
            <person name="Yoon J.-H."/>
        </authorList>
    </citation>
    <scope>NUCLEOTIDE SEQUENCE</scope>
    <source>
        <strain evidence="5">YSTF-M11</strain>
    </source>
</reference>
<dbReference type="InterPro" id="IPR006096">
    <property type="entry name" value="Glu/Leu/Phe/Val/Trp_DH_C"/>
</dbReference>
<dbReference type="PIRSF" id="PIRSF000185">
    <property type="entry name" value="Glu_DH"/>
    <property type="match status" value="1"/>
</dbReference>